<dbReference type="PANTHER" id="PTHR30126">
    <property type="entry name" value="HTH-TYPE TRANSCRIPTIONAL REGULATOR"/>
    <property type="match status" value="1"/>
</dbReference>
<evidence type="ECO:0000256" key="1">
    <source>
        <dbReference type="ARBA" id="ARBA00009437"/>
    </source>
</evidence>
<keyword evidence="7" id="KW-1185">Reference proteome</keyword>
<dbReference type="PROSITE" id="PS50931">
    <property type="entry name" value="HTH_LYSR"/>
    <property type="match status" value="1"/>
</dbReference>
<feature type="domain" description="HTH lysR-type" evidence="5">
    <location>
        <begin position="1"/>
        <end position="59"/>
    </location>
</feature>
<reference evidence="6 7" key="1">
    <citation type="journal article" date="2021" name="Elife">
        <title>Chloroplast acquisition without the gene transfer in kleptoplastic sea slugs, Plakobranchus ocellatus.</title>
        <authorList>
            <person name="Maeda T."/>
            <person name="Takahashi S."/>
            <person name="Yoshida T."/>
            <person name="Shimamura S."/>
            <person name="Takaki Y."/>
            <person name="Nagai Y."/>
            <person name="Toyoda A."/>
            <person name="Suzuki Y."/>
            <person name="Arimoto A."/>
            <person name="Ishii H."/>
            <person name="Satoh N."/>
            <person name="Nishiyama T."/>
            <person name="Hasebe M."/>
            <person name="Maruyama T."/>
            <person name="Minagawa J."/>
            <person name="Obokata J."/>
            <person name="Shigenobu S."/>
        </authorList>
    </citation>
    <scope>NUCLEOTIDE SEQUENCE [LARGE SCALE GENOMIC DNA]</scope>
</reference>
<name>A0AAV4H5M1_9GAST</name>
<dbReference type="Gene3D" id="1.10.10.10">
    <property type="entry name" value="Winged helix-like DNA-binding domain superfamily/Winged helix DNA-binding domain"/>
    <property type="match status" value="1"/>
</dbReference>
<dbReference type="SUPFAM" id="SSF46785">
    <property type="entry name" value="Winged helix' DNA-binding domain"/>
    <property type="match status" value="1"/>
</dbReference>
<evidence type="ECO:0000259" key="5">
    <source>
        <dbReference type="PROSITE" id="PS50931"/>
    </source>
</evidence>
<dbReference type="PRINTS" id="PR00039">
    <property type="entry name" value="HTHLYSR"/>
</dbReference>
<dbReference type="SUPFAM" id="SSF53850">
    <property type="entry name" value="Periplasmic binding protein-like II"/>
    <property type="match status" value="1"/>
</dbReference>
<accession>A0AAV4H5M1</accession>
<dbReference type="FunFam" id="1.10.10.10:FF:000001">
    <property type="entry name" value="LysR family transcriptional regulator"/>
    <property type="match status" value="1"/>
</dbReference>
<evidence type="ECO:0000313" key="7">
    <source>
        <dbReference type="Proteomes" id="UP000762676"/>
    </source>
</evidence>
<keyword evidence="4" id="KW-0804">Transcription</keyword>
<evidence type="ECO:0000313" key="6">
    <source>
        <dbReference type="EMBL" id="GFR93029.1"/>
    </source>
</evidence>
<dbReference type="InterPro" id="IPR036390">
    <property type="entry name" value="WH_DNA-bd_sf"/>
</dbReference>
<evidence type="ECO:0000256" key="2">
    <source>
        <dbReference type="ARBA" id="ARBA00023015"/>
    </source>
</evidence>
<dbReference type="InterPro" id="IPR005119">
    <property type="entry name" value="LysR_subst-bd"/>
</dbReference>
<dbReference type="Pfam" id="PF00126">
    <property type="entry name" value="HTH_1"/>
    <property type="match status" value="1"/>
</dbReference>
<gene>
    <name evidence="6" type="ORF">ElyMa_004368200</name>
</gene>
<dbReference type="GO" id="GO:0003700">
    <property type="term" value="F:DNA-binding transcription factor activity"/>
    <property type="evidence" value="ECO:0007669"/>
    <property type="project" value="InterPro"/>
</dbReference>
<dbReference type="Gene3D" id="3.40.190.290">
    <property type="match status" value="1"/>
</dbReference>
<dbReference type="InterPro" id="IPR000847">
    <property type="entry name" value="LysR_HTH_N"/>
</dbReference>
<dbReference type="InterPro" id="IPR036388">
    <property type="entry name" value="WH-like_DNA-bd_sf"/>
</dbReference>
<dbReference type="Pfam" id="PF03466">
    <property type="entry name" value="LysR_substrate"/>
    <property type="match status" value="1"/>
</dbReference>
<sequence length="294" mass="32456">MYSLEQLKMFVLSAELGSFSAAARKLEKAQSAVSQGIANLEIDLGNELFSRTGRSPAITAEGRRLFPLAKAMLRLDHDMDKTAKSLAEGHEDELMLAVDEALMIPAMSRVLTEFADHFPATALNIHTVASPDVRAMVADGKAQLGLTFADTGIPPSVSTCYLGSLPFVVVANPEHPLAQQKLVDVDCLQHYRQLLVKGFDGSGLAYFPSLSTDIWWTNTFYLLRELARQGLGWSYVPLHLVEHELEQGLLVRLPISFDHNPWQAPVERVMAKYSCPGLALGWLAEKVTNLFPEH</sequence>
<comment type="caution">
    <text evidence="6">The sequence shown here is derived from an EMBL/GenBank/DDBJ whole genome shotgun (WGS) entry which is preliminary data.</text>
</comment>
<keyword evidence="3" id="KW-0238">DNA-binding</keyword>
<dbReference type="PANTHER" id="PTHR30126:SF91">
    <property type="entry name" value="LYSR FAMILY TRANSCRIPTIONAL REGULATOR"/>
    <property type="match status" value="1"/>
</dbReference>
<evidence type="ECO:0000256" key="3">
    <source>
        <dbReference type="ARBA" id="ARBA00023125"/>
    </source>
</evidence>
<dbReference type="CDD" id="cd05466">
    <property type="entry name" value="PBP2_LTTR_substrate"/>
    <property type="match status" value="1"/>
</dbReference>
<protein>
    <submittedName>
        <fullName evidence="6">Transcriptional regulator</fullName>
    </submittedName>
</protein>
<dbReference type="EMBL" id="BMAT01008812">
    <property type="protein sequence ID" value="GFR93029.1"/>
    <property type="molecule type" value="Genomic_DNA"/>
</dbReference>
<dbReference type="AlphaFoldDB" id="A0AAV4H5M1"/>
<evidence type="ECO:0000256" key="4">
    <source>
        <dbReference type="ARBA" id="ARBA00023163"/>
    </source>
</evidence>
<comment type="similarity">
    <text evidence="1">Belongs to the LysR transcriptional regulatory family.</text>
</comment>
<proteinExistence type="inferred from homology"/>
<keyword evidence="2" id="KW-0805">Transcription regulation</keyword>
<dbReference type="Proteomes" id="UP000762676">
    <property type="component" value="Unassembled WGS sequence"/>
</dbReference>
<organism evidence="6 7">
    <name type="scientific">Elysia marginata</name>
    <dbReference type="NCBI Taxonomy" id="1093978"/>
    <lineage>
        <taxon>Eukaryota</taxon>
        <taxon>Metazoa</taxon>
        <taxon>Spiralia</taxon>
        <taxon>Lophotrochozoa</taxon>
        <taxon>Mollusca</taxon>
        <taxon>Gastropoda</taxon>
        <taxon>Heterobranchia</taxon>
        <taxon>Euthyneura</taxon>
        <taxon>Panpulmonata</taxon>
        <taxon>Sacoglossa</taxon>
        <taxon>Placobranchoidea</taxon>
        <taxon>Plakobranchidae</taxon>
        <taxon>Elysia</taxon>
    </lineage>
</organism>
<dbReference type="GO" id="GO:0000976">
    <property type="term" value="F:transcription cis-regulatory region binding"/>
    <property type="evidence" value="ECO:0007669"/>
    <property type="project" value="TreeGrafter"/>
</dbReference>